<comment type="caution">
    <text evidence="2">The sequence shown here is derived from an EMBL/GenBank/DDBJ whole genome shotgun (WGS) entry which is preliminary data.</text>
</comment>
<protein>
    <submittedName>
        <fullName evidence="2">Uncharacterized protein</fullName>
    </submittedName>
</protein>
<name>A0ABQ9HSC2_9NEOP</name>
<sequence length="431" mass="47297">MSALNNPHGPWKSSGSTGRSVGPTMRFSLVSDLRVGHVLVVVDSVCWRRSGEIPTLFDRPRGERQPALVVPWKVTMGMDRTPARPHAWFLSTRDLANGRINLGLLALRGRDSSPPPIGRPQRALTARSRLDSLRLHPRIFHIVIAPEDAAGRRVFSGISRSRRPCVPALLHTHLVLGEIWAAPSIEVLRADEGEVRRVWSSAGMQGWGKQQILEKPRHYSCIARHDSIVRKLLAFAKESYLYNFKSLACLVFSMQRDYFRPRTVIAVEPVGDTERPIERRASRGVRVPEAATGPVVRRHVPRGPAAPRLVAKAKADPNLLKLGARAPGEKGKGRAHKVFRDPAGGRGSDVGSSSFARGAACICRASTVASVGGAEAASGDRTDPRHICRPRRPLLECASIGEDKLSHALHPRQILQTKVAVRSKECCTFEA</sequence>
<reference evidence="2 3" key="1">
    <citation type="submission" date="2023-02" db="EMBL/GenBank/DDBJ databases">
        <title>LHISI_Scaffold_Assembly.</title>
        <authorList>
            <person name="Stuart O.P."/>
            <person name="Cleave R."/>
            <person name="Magrath M.J.L."/>
            <person name="Mikheyev A.S."/>
        </authorList>
    </citation>
    <scope>NUCLEOTIDE SEQUENCE [LARGE SCALE GENOMIC DNA]</scope>
    <source>
        <strain evidence="2">Daus_M_001</strain>
        <tissue evidence="2">Leg muscle</tissue>
    </source>
</reference>
<dbReference type="EMBL" id="JARBHB010000004">
    <property type="protein sequence ID" value="KAJ8887283.1"/>
    <property type="molecule type" value="Genomic_DNA"/>
</dbReference>
<evidence type="ECO:0000313" key="3">
    <source>
        <dbReference type="Proteomes" id="UP001159363"/>
    </source>
</evidence>
<feature type="region of interest" description="Disordered" evidence="1">
    <location>
        <begin position="1"/>
        <end position="20"/>
    </location>
</feature>
<evidence type="ECO:0000256" key="1">
    <source>
        <dbReference type="SAM" id="MobiDB-lite"/>
    </source>
</evidence>
<proteinExistence type="predicted"/>
<accession>A0ABQ9HSC2</accession>
<gene>
    <name evidence="2" type="ORF">PR048_013498</name>
</gene>
<dbReference type="Proteomes" id="UP001159363">
    <property type="component" value="Chromosome X"/>
</dbReference>
<organism evidence="2 3">
    <name type="scientific">Dryococelus australis</name>
    <dbReference type="NCBI Taxonomy" id="614101"/>
    <lineage>
        <taxon>Eukaryota</taxon>
        <taxon>Metazoa</taxon>
        <taxon>Ecdysozoa</taxon>
        <taxon>Arthropoda</taxon>
        <taxon>Hexapoda</taxon>
        <taxon>Insecta</taxon>
        <taxon>Pterygota</taxon>
        <taxon>Neoptera</taxon>
        <taxon>Polyneoptera</taxon>
        <taxon>Phasmatodea</taxon>
        <taxon>Verophasmatodea</taxon>
        <taxon>Anareolatae</taxon>
        <taxon>Phasmatidae</taxon>
        <taxon>Eurycanthinae</taxon>
        <taxon>Dryococelus</taxon>
    </lineage>
</organism>
<evidence type="ECO:0000313" key="2">
    <source>
        <dbReference type="EMBL" id="KAJ8887283.1"/>
    </source>
</evidence>
<feature type="region of interest" description="Disordered" evidence="1">
    <location>
        <begin position="323"/>
        <end position="350"/>
    </location>
</feature>
<keyword evidence="3" id="KW-1185">Reference proteome</keyword>